<proteinExistence type="predicted"/>
<keyword evidence="2" id="KW-1185">Reference proteome</keyword>
<reference evidence="1 2" key="2">
    <citation type="submission" date="2018-10" db="EMBL/GenBank/DDBJ databases">
        <authorList>
            <consortium name="Pathogen Informatics"/>
        </authorList>
    </citation>
    <scope>NUCLEOTIDE SEQUENCE [LARGE SCALE GENOMIC DNA]</scope>
</reference>
<name>A0A0N4V015_ENTVE</name>
<dbReference type="AlphaFoldDB" id="A0A0N4V015"/>
<reference evidence="3" key="1">
    <citation type="submission" date="2017-02" db="UniProtKB">
        <authorList>
            <consortium name="WormBaseParasite"/>
        </authorList>
    </citation>
    <scope>IDENTIFICATION</scope>
</reference>
<sequence>MAVRRLETDKTCLPRMVLVYVEQPVAYCNFFLVIVLPFDEQMVPIPQINLSLIFHGFGRFMDIPPGYGRECRLFEVIQTPEKLQVTGKAIEVTQT</sequence>
<protein>
    <submittedName>
        <fullName evidence="1 3">Uncharacterized protein</fullName>
    </submittedName>
</protein>
<evidence type="ECO:0000313" key="2">
    <source>
        <dbReference type="Proteomes" id="UP000274131"/>
    </source>
</evidence>
<evidence type="ECO:0000313" key="1">
    <source>
        <dbReference type="EMBL" id="VDD87801.1"/>
    </source>
</evidence>
<dbReference type="EMBL" id="UXUI01007477">
    <property type="protein sequence ID" value="VDD87801.1"/>
    <property type="molecule type" value="Genomic_DNA"/>
</dbReference>
<dbReference type="WBParaSite" id="EVEC_0000323601-mRNA-1">
    <property type="protein sequence ID" value="EVEC_0000323601-mRNA-1"/>
    <property type="gene ID" value="EVEC_0000323601"/>
</dbReference>
<dbReference type="Proteomes" id="UP000274131">
    <property type="component" value="Unassembled WGS sequence"/>
</dbReference>
<gene>
    <name evidence="1" type="ORF">EVEC_LOCUS2944</name>
</gene>
<evidence type="ECO:0000313" key="3">
    <source>
        <dbReference type="WBParaSite" id="EVEC_0000323601-mRNA-1"/>
    </source>
</evidence>
<organism evidence="3">
    <name type="scientific">Enterobius vermicularis</name>
    <name type="common">Human pinworm</name>
    <dbReference type="NCBI Taxonomy" id="51028"/>
    <lineage>
        <taxon>Eukaryota</taxon>
        <taxon>Metazoa</taxon>
        <taxon>Ecdysozoa</taxon>
        <taxon>Nematoda</taxon>
        <taxon>Chromadorea</taxon>
        <taxon>Rhabditida</taxon>
        <taxon>Spirurina</taxon>
        <taxon>Oxyuridomorpha</taxon>
        <taxon>Oxyuroidea</taxon>
        <taxon>Oxyuridae</taxon>
        <taxon>Enterobius</taxon>
    </lineage>
</organism>
<accession>A0A0N4V015</accession>